<evidence type="ECO:0000256" key="3">
    <source>
        <dbReference type="SAM" id="MobiDB-lite"/>
    </source>
</evidence>
<proteinExistence type="predicted"/>
<dbReference type="EMBL" id="LAVV01009213">
    <property type="protein sequence ID" value="KNZ51003.1"/>
    <property type="molecule type" value="Genomic_DNA"/>
</dbReference>
<feature type="compositionally biased region" description="Polar residues" evidence="3">
    <location>
        <begin position="194"/>
        <end position="226"/>
    </location>
</feature>
<evidence type="ECO:0000313" key="4">
    <source>
        <dbReference type="EMBL" id="KNZ51003.1"/>
    </source>
</evidence>
<comment type="caution">
    <text evidence="4">The sequence shown here is derived from an EMBL/GenBank/DDBJ whole genome shotgun (WGS) entry which is preliminary data.</text>
</comment>
<dbReference type="STRING" id="27349.A0A0L6UR33"/>
<feature type="compositionally biased region" description="Basic and acidic residues" evidence="3">
    <location>
        <begin position="560"/>
        <end position="586"/>
    </location>
</feature>
<reference evidence="4 5" key="1">
    <citation type="submission" date="2015-08" db="EMBL/GenBank/DDBJ databases">
        <title>Next Generation Sequencing and Analysis of the Genome of Puccinia sorghi L Schw, the Causal Agent of Maize Common Rust.</title>
        <authorList>
            <person name="Rochi L."/>
            <person name="Burguener G."/>
            <person name="Darino M."/>
            <person name="Turjanski A."/>
            <person name="Kreff E."/>
            <person name="Dieguez M.J."/>
            <person name="Sacco F."/>
        </authorList>
    </citation>
    <scope>NUCLEOTIDE SEQUENCE [LARGE SCALE GENOMIC DNA]</scope>
    <source>
        <strain evidence="4 5">RO10H11247</strain>
    </source>
</reference>
<accession>A0A0L6UR33</accession>
<dbReference type="GO" id="GO:0061700">
    <property type="term" value="C:GATOR2 complex"/>
    <property type="evidence" value="ECO:0007669"/>
    <property type="project" value="TreeGrafter"/>
</dbReference>
<feature type="region of interest" description="Disordered" evidence="3">
    <location>
        <begin position="558"/>
        <end position="615"/>
    </location>
</feature>
<dbReference type="InterPro" id="IPR037590">
    <property type="entry name" value="WDR24"/>
</dbReference>
<name>A0A0L6UR33_9BASI</name>
<dbReference type="PANTHER" id="PTHR46200:SF1">
    <property type="entry name" value="GATOR COMPLEX PROTEIN WDR24"/>
    <property type="match status" value="1"/>
</dbReference>
<dbReference type="PANTHER" id="PTHR46200">
    <property type="entry name" value="GATOR COMPLEX PROTEIN WDR24"/>
    <property type="match status" value="1"/>
</dbReference>
<evidence type="ECO:0000256" key="2">
    <source>
        <dbReference type="ARBA" id="ARBA00022737"/>
    </source>
</evidence>
<feature type="compositionally biased region" description="Polar residues" evidence="3">
    <location>
        <begin position="116"/>
        <end position="137"/>
    </location>
</feature>
<keyword evidence="5" id="KW-1185">Reference proteome</keyword>
<dbReference type="GO" id="GO:1904263">
    <property type="term" value="P:positive regulation of TORC1 signaling"/>
    <property type="evidence" value="ECO:0007669"/>
    <property type="project" value="TreeGrafter"/>
</dbReference>
<dbReference type="OrthoDB" id="60955at2759"/>
<keyword evidence="1" id="KW-0853">WD repeat</keyword>
<feature type="region of interest" description="Disordered" evidence="3">
    <location>
        <begin position="95"/>
        <end position="168"/>
    </location>
</feature>
<organism evidence="4 5">
    <name type="scientific">Puccinia sorghi</name>
    <dbReference type="NCBI Taxonomy" id="27349"/>
    <lineage>
        <taxon>Eukaryota</taxon>
        <taxon>Fungi</taxon>
        <taxon>Dikarya</taxon>
        <taxon>Basidiomycota</taxon>
        <taxon>Pucciniomycotina</taxon>
        <taxon>Pucciniomycetes</taxon>
        <taxon>Pucciniales</taxon>
        <taxon>Pucciniaceae</taxon>
        <taxon>Puccinia</taxon>
    </lineage>
</organism>
<feature type="region of interest" description="Disordered" evidence="3">
    <location>
        <begin position="183"/>
        <end position="272"/>
    </location>
</feature>
<dbReference type="GO" id="GO:0016239">
    <property type="term" value="P:positive regulation of macroautophagy"/>
    <property type="evidence" value="ECO:0007669"/>
    <property type="project" value="TreeGrafter"/>
</dbReference>
<dbReference type="GO" id="GO:0005829">
    <property type="term" value="C:cytosol"/>
    <property type="evidence" value="ECO:0007669"/>
    <property type="project" value="TreeGrafter"/>
</dbReference>
<dbReference type="VEuPathDB" id="FungiDB:VP01_413g7"/>
<dbReference type="Proteomes" id="UP000037035">
    <property type="component" value="Unassembled WGS sequence"/>
</dbReference>
<keyword evidence="2" id="KW-0677">Repeat</keyword>
<sequence length="657" mass="72849">MVHSLDDLQPPEKFEHLALSYKFEDNSFEAVCEHNANLCRQAGLQKLWQLWIAVKLWFAPQISAALVVAQDMALGTNGNAERAVAMAMRRVLKEESSDEGEMDFNQSGGDLESSCGRRSSSQDLASRQNSNSGSRTCSGDMRSKREESLDRSESHSPLPKHEQTHGHRPKLSLAGLALPSGLDPGEFLRGGPSLNRSSSATTPKAQIRSSFLSNVTSNTSVEGSAETTRRRPAPLRSVAIDYDSPISSPDTEGPRRSIARGTERTPEGRLNPAWRRSMSKDRIAAKMHARGASFNELGSLIQAIGVGKLLSEKKGEDWKNQEERMSVEIQMRESILKLVKQEVEVNGNVQLGVYVIGVLKVYHPAQESHEDDGNPNTNTTHNKYDSRMTEMENEFLEDRFKHWGRAYLKALTRHPSLLVIIPEIKKKFPCVISKELEDQSLRIIKLHPSCGNCGKVLINSILPNFPLPSINSATNQQSLTVMMMLNNHKKKMLLNNQQNQHNNISSKNLKCDQCQVNVLKCCFCHESIKFEPVIWCLKCGHGIHPNCLSKIKPRRISSRAAEKEATDRMKNNAPKNPEEAQNRNDVMDSGTDGTTRARHPSGRDRPSLYPSASTTSKATVAEISHAVSLGPSSSATRDARPFLQCPSGCGCIGCFYS</sequence>
<evidence type="ECO:0000256" key="1">
    <source>
        <dbReference type="ARBA" id="ARBA00022574"/>
    </source>
</evidence>
<dbReference type="GO" id="GO:0005774">
    <property type="term" value="C:vacuolar membrane"/>
    <property type="evidence" value="ECO:0007669"/>
    <property type="project" value="TreeGrafter"/>
</dbReference>
<dbReference type="AlphaFoldDB" id="A0A0L6UR33"/>
<feature type="compositionally biased region" description="Basic and acidic residues" evidence="3">
    <location>
        <begin position="141"/>
        <end position="165"/>
    </location>
</feature>
<gene>
    <name evidence="4" type="ORF">VP01_413g7</name>
</gene>
<evidence type="ECO:0000313" key="5">
    <source>
        <dbReference type="Proteomes" id="UP000037035"/>
    </source>
</evidence>
<protein>
    <submittedName>
        <fullName evidence="4">Uncharacterized protein</fullName>
    </submittedName>
</protein>